<dbReference type="RefSeq" id="WP_338179750.1">
    <property type="nucleotide sequence ID" value="NZ_JAEKNQ010000038.1"/>
</dbReference>
<name>A0A934NCJ4_9BACT</name>
<organism evidence="4 5">
    <name type="scientific">Candidatus Dormiibacter inghamiae</name>
    <dbReference type="NCBI Taxonomy" id="3127013"/>
    <lineage>
        <taxon>Bacteria</taxon>
        <taxon>Bacillati</taxon>
        <taxon>Candidatus Dormiibacterota</taxon>
        <taxon>Candidatus Dormibacteria</taxon>
        <taxon>Candidatus Dormibacterales</taxon>
        <taxon>Candidatus Dormibacteraceae</taxon>
        <taxon>Candidatus Dormiibacter</taxon>
    </lineage>
</organism>
<dbReference type="AlphaFoldDB" id="A0A934NCJ4"/>
<accession>A0A934NCJ4</accession>
<evidence type="ECO:0000259" key="3">
    <source>
        <dbReference type="Pfam" id="PF01478"/>
    </source>
</evidence>
<protein>
    <submittedName>
        <fullName evidence="4">Prepilin peptidase</fullName>
    </submittedName>
</protein>
<feature type="transmembrane region" description="Helical" evidence="2">
    <location>
        <begin position="67"/>
        <end position="84"/>
    </location>
</feature>
<dbReference type="GO" id="GO:0005886">
    <property type="term" value="C:plasma membrane"/>
    <property type="evidence" value="ECO:0007669"/>
    <property type="project" value="TreeGrafter"/>
</dbReference>
<keyword evidence="2" id="KW-1133">Transmembrane helix</keyword>
<dbReference type="Pfam" id="PF01478">
    <property type="entry name" value="Peptidase_A24"/>
    <property type="match status" value="1"/>
</dbReference>
<feature type="transmembrane region" description="Helical" evidence="2">
    <location>
        <begin position="96"/>
        <end position="114"/>
    </location>
</feature>
<dbReference type="PANTHER" id="PTHR30487">
    <property type="entry name" value="TYPE 4 PREPILIN-LIKE PROTEINS LEADER PEPTIDE-PROCESSING ENZYME"/>
    <property type="match status" value="1"/>
</dbReference>
<dbReference type="PANTHER" id="PTHR30487:SF0">
    <property type="entry name" value="PREPILIN LEADER PEPTIDASE_N-METHYLTRANSFERASE-RELATED"/>
    <property type="match status" value="1"/>
</dbReference>
<sequence length="218" mass="22315">MSVPSTLLVPLVAGLGALAGAGLTIVSAHLAAGQGLVARAPHWERIATPLLSALFLASLAWRLGTGWSLVSRSLWALILIQIVVFDLRHGLILDRVLLPAGLLAALLSWLTPGLSWRESLLTGALTGLAFLAVARAGQALFKAEALGLGDVKLSAFMGLCLGFPGVVWAVIAGVLAGGVAAAVLLVTGLAGRHDHFAYGPFLAGGSLLALFLLPPGRT</sequence>
<dbReference type="InterPro" id="IPR050882">
    <property type="entry name" value="Prepilin_peptidase/N-MTase"/>
</dbReference>
<dbReference type="EMBL" id="JAEKNQ010000038">
    <property type="protein sequence ID" value="MBJ7603546.1"/>
    <property type="molecule type" value="Genomic_DNA"/>
</dbReference>
<reference evidence="4 5" key="1">
    <citation type="submission" date="2020-10" db="EMBL/GenBank/DDBJ databases">
        <title>Ca. Dormibacterota MAGs.</title>
        <authorList>
            <person name="Montgomery K."/>
        </authorList>
    </citation>
    <scope>NUCLEOTIDE SEQUENCE [LARGE SCALE GENOMIC DNA]</scope>
    <source>
        <strain evidence="4">SC8811_S16_3</strain>
    </source>
</reference>
<keyword evidence="2" id="KW-0472">Membrane</keyword>
<dbReference type="GO" id="GO:0004190">
    <property type="term" value="F:aspartic-type endopeptidase activity"/>
    <property type="evidence" value="ECO:0007669"/>
    <property type="project" value="InterPro"/>
</dbReference>
<evidence type="ECO:0000256" key="1">
    <source>
        <dbReference type="ARBA" id="ARBA00005801"/>
    </source>
</evidence>
<dbReference type="GO" id="GO:0006465">
    <property type="term" value="P:signal peptide processing"/>
    <property type="evidence" value="ECO:0007669"/>
    <property type="project" value="TreeGrafter"/>
</dbReference>
<comment type="caution">
    <text evidence="4">The sequence shown here is derived from an EMBL/GenBank/DDBJ whole genome shotgun (WGS) entry which is preliminary data.</text>
</comment>
<gene>
    <name evidence="4" type="ORF">JF888_10215</name>
</gene>
<dbReference type="InterPro" id="IPR000045">
    <property type="entry name" value="Prepilin_IV_endopep_pep"/>
</dbReference>
<comment type="similarity">
    <text evidence="1">Belongs to the peptidase A24 family.</text>
</comment>
<feature type="transmembrane region" description="Helical" evidence="2">
    <location>
        <begin position="153"/>
        <end position="184"/>
    </location>
</feature>
<evidence type="ECO:0000256" key="2">
    <source>
        <dbReference type="SAM" id="Phobius"/>
    </source>
</evidence>
<dbReference type="Gene3D" id="1.20.120.1220">
    <property type="match status" value="1"/>
</dbReference>
<dbReference type="Proteomes" id="UP000620075">
    <property type="component" value="Unassembled WGS sequence"/>
</dbReference>
<feature type="transmembrane region" description="Helical" evidence="2">
    <location>
        <begin position="196"/>
        <end position="213"/>
    </location>
</feature>
<keyword evidence="2" id="KW-0812">Transmembrane</keyword>
<evidence type="ECO:0000313" key="4">
    <source>
        <dbReference type="EMBL" id="MBJ7603546.1"/>
    </source>
</evidence>
<feature type="domain" description="Prepilin type IV endopeptidase peptidase" evidence="3">
    <location>
        <begin position="76"/>
        <end position="180"/>
    </location>
</feature>
<feature type="transmembrane region" description="Helical" evidence="2">
    <location>
        <begin position="6"/>
        <end position="31"/>
    </location>
</feature>
<evidence type="ECO:0000313" key="5">
    <source>
        <dbReference type="Proteomes" id="UP000620075"/>
    </source>
</evidence>
<proteinExistence type="inferred from homology"/>